<evidence type="ECO:0008006" key="3">
    <source>
        <dbReference type="Google" id="ProtNLM"/>
    </source>
</evidence>
<comment type="caution">
    <text evidence="1">The sequence shown here is derived from an EMBL/GenBank/DDBJ whole genome shotgun (WGS) entry which is preliminary data.</text>
</comment>
<evidence type="ECO:0000313" key="1">
    <source>
        <dbReference type="EMBL" id="KAJ7649865.1"/>
    </source>
</evidence>
<evidence type="ECO:0000313" key="2">
    <source>
        <dbReference type="Proteomes" id="UP001221142"/>
    </source>
</evidence>
<dbReference type="Proteomes" id="UP001221142">
    <property type="component" value="Unassembled WGS sequence"/>
</dbReference>
<sequence length="440" mass="49468">MSDQEFMETIQTIAEISADMEHYGHAFHVLEGRKLYFQSRLNAICDPLSNLPLELSSKIFIHCLPDEPYLQLDGPSAPMLLLRICTAWSKIALSTPALWATIRATFPRERLLSQRFQRAGSHLFRLHFRGRIDPLVAALIWRHSGRVEHLHIFLVEPKLPERYRDDFFKISLRRMPPYHILSLDGQIPQPLPSLRVFSVRAVPKAAEREVNPSLILKIIRASPNLVELDLHGLALIGSQADIEPQIVLPNLRRFGYSADSPEVLNRISAPRLESLAIPFGWHSSLSIEGVFAFLQRSGTPPIRELEVQCFSRLDDLAALVPDLVHLRIVSPPVLVLEQHLTLLAEPNLSSNHFPNIHTLEILDHPSNFQAASTLLFSALTCRTAQLRTVRITLERFESFDAAAEGSASVLAPFQELLAGGMVIFLGDKNAERNLLCVSQS</sequence>
<reference evidence="1" key="1">
    <citation type="submission" date="2023-03" db="EMBL/GenBank/DDBJ databases">
        <title>Massive genome expansion in bonnet fungi (Mycena s.s.) driven by repeated elements and novel gene families across ecological guilds.</title>
        <authorList>
            <consortium name="Lawrence Berkeley National Laboratory"/>
            <person name="Harder C.B."/>
            <person name="Miyauchi S."/>
            <person name="Viragh M."/>
            <person name="Kuo A."/>
            <person name="Thoen E."/>
            <person name="Andreopoulos B."/>
            <person name="Lu D."/>
            <person name="Skrede I."/>
            <person name="Drula E."/>
            <person name="Henrissat B."/>
            <person name="Morin E."/>
            <person name="Kohler A."/>
            <person name="Barry K."/>
            <person name="LaButti K."/>
            <person name="Morin E."/>
            <person name="Salamov A."/>
            <person name="Lipzen A."/>
            <person name="Mereny Z."/>
            <person name="Hegedus B."/>
            <person name="Baldrian P."/>
            <person name="Stursova M."/>
            <person name="Weitz H."/>
            <person name="Taylor A."/>
            <person name="Grigoriev I.V."/>
            <person name="Nagy L.G."/>
            <person name="Martin F."/>
            <person name="Kauserud H."/>
        </authorList>
    </citation>
    <scope>NUCLEOTIDE SEQUENCE</scope>
    <source>
        <strain evidence="1">9284</strain>
    </source>
</reference>
<proteinExistence type="predicted"/>
<organism evidence="1 2">
    <name type="scientific">Roridomyces roridus</name>
    <dbReference type="NCBI Taxonomy" id="1738132"/>
    <lineage>
        <taxon>Eukaryota</taxon>
        <taxon>Fungi</taxon>
        <taxon>Dikarya</taxon>
        <taxon>Basidiomycota</taxon>
        <taxon>Agaricomycotina</taxon>
        <taxon>Agaricomycetes</taxon>
        <taxon>Agaricomycetidae</taxon>
        <taxon>Agaricales</taxon>
        <taxon>Marasmiineae</taxon>
        <taxon>Mycenaceae</taxon>
        <taxon>Roridomyces</taxon>
    </lineage>
</organism>
<dbReference type="EMBL" id="JARKIF010000001">
    <property type="protein sequence ID" value="KAJ7649865.1"/>
    <property type="molecule type" value="Genomic_DNA"/>
</dbReference>
<protein>
    <recommendedName>
        <fullName evidence="3">F-box domain-containing protein</fullName>
    </recommendedName>
</protein>
<dbReference type="AlphaFoldDB" id="A0AAD7CIA8"/>
<gene>
    <name evidence="1" type="ORF">FB45DRAFT_1050018</name>
</gene>
<name>A0AAD7CIA8_9AGAR</name>
<keyword evidence="2" id="KW-1185">Reference proteome</keyword>
<accession>A0AAD7CIA8</accession>